<dbReference type="GO" id="GO:0016787">
    <property type="term" value="F:hydrolase activity"/>
    <property type="evidence" value="ECO:0007669"/>
    <property type="project" value="UniProtKB-KW"/>
</dbReference>
<comment type="caution">
    <text evidence="1">The sequence shown here is derived from an EMBL/GenBank/DDBJ whole genome shotgun (WGS) entry which is preliminary data.</text>
</comment>
<keyword evidence="2" id="KW-1185">Reference proteome</keyword>
<dbReference type="EMBL" id="LSBJ02000002">
    <property type="protein sequence ID" value="OAQ71371.1"/>
    <property type="molecule type" value="Genomic_DNA"/>
</dbReference>
<accession>A0A179G1Z5</accession>
<gene>
    <name evidence="1" type="ORF">VFPPC_03679</name>
</gene>
<evidence type="ECO:0000313" key="2">
    <source>
        <dbReference type="Proteomes" id="UP000078397"/>
    </source>
</evidence>
<sequence length="360" mass="40802">MPNVEETDDAVKSPLLIISYPRTASNLFMRMLSLPDQDDALSPESGGYFFYPAIGHMREAGLLDKPPQQWTEEETKTTQLAFQACYDKLQGLIDTAADQGKLAVIKEHAPFMMSPTVQSNFVHNRQDLSTPWKVAVPNTHSIPNTHSVPNTHSDSEPNTHAVPNLGYPLNESVLPDHSLLKCTPTFLIRHPALAFPSYYRVKLAQGMGSEAQDPMNQLVQACTLRWTRNLYDWYTFAWEAVTPRKTPPVILDADDMLDNPELVRHFCDYVGLDSTKVRFEWSSISKDDLANEHPIRRHTRATLLTSSGIERGKTFFGLSVEGEVEKWKDEFGHPAADRLEGWVRAAMPDYEYLRGRRLVM</sequence>
<protein>
    <submittedName>
        <fullName evidence="1">P-loop containing nucleoside triphosphate hydrolase</fullName>
    </submittedName>
</protein>
<dbReference type="Gene3D" id="3.40.50.300">
    <property type="entry name" value="P-loop containing nucleotide triphosphate hydrolases"/>
    <property type="match status" value="1"/>
</dbReference>
<dbReference type="SUPFAM" id="SSF52540">
    <property type="entry name" value="P-loop containing nucleoside triphosphate hydrolases"/>
    <property type="match status" value="1"/>
</dbReference>
<organism evidence="1 2">
    <name type="scientific">Pochonia chlamydosporia 170</name>
    <dbReference type="NCBI Taxonomy" id="1380566"/>
    <lineage>
        <taxon>Eukaryota</taxon>
        <taxon>Fungi</taxon>
        <taxon>Dikarya</taxon>
        <taxon>Ascomycota</taxon>
        <taxon>Pezizomycotina</taxon>
        <taxon>Sordariomycetes</taxon>
        <taxon>Hypocreomycetidae</taxon>
        <taxon>Hypocreales</taxon>
        <taxon>Clavicipitaceae</taxon>
        <taxon>Pochonia</taxon>
    </lineage>
</organism>
<dbReference type="InterPro" id="IPR053226">
    <property type="entry name" value="Pyrrolopyrazine_biosynth_F"/>
</dbReference>
<dbReference type="InterPro" id="IPR027417">
    <property type="entry name" value="P-loop_NTPase"/>
</dbReference>
<dbReference type="KEGG" id="pchm:VFPPC_03679"/>
<dbReference type="GeneID" id="28847148"/>
<dbReference type="RefSeq" id="XP_018147908.1">
    <property type="nucleotide sequence ID" value="XM_018283154.1"/>
</dbReference>
<dbReference type="AlphaFoldDB" id="A0A179G1Z5"/>
<evidence type="ECO:0000313" key="1">
    <source>
        <dbReference type="EMBL" id="OAQ71371.1"/>
    </source>
</evidence>
<proteinExistence type="predicted"/>
<dbReference type="PANTHER" id="PTHR48419">
    <property type="entry name" value="SULFOTRANSFERASE DOMAIN-CONTAINING PROTEIN"/>
    <property type="match status" value="1"/>
</dbReference>
<name>A0A179G1Z5_METCM</name>
<keyword evidence="1" id="KW-0378">Hydrolase</keyword>
<dbReference type="PANTHER" id="PTHR48419:SF1">
    <property type="entry name" value="SULFOTRANSFERASE DOMAIN-CONTAINING PROTEIN"/>
    <property type="match status" value="1"/>
</dbReference>
<reference evidence="1 2" key="1">
    <citation type="journal article" date="2016" name="PLoS Pathog.">
        <title>Biosynthesis of antibiotic leucinostatins in bio-control fungus Purpureocillium lilacinum and their inhibition on phytophthora revealed by genome mining.</title>
        <authorList>
            <person name="Wang G."/>
            <person name="Liu Z."/>
            <person name="Lin R."/>
            <person name="Li E."/>
            <person name="Mao Z."/>
            <person name="Ling J."/>
            <person name="Yang Y."/>
            <person name="Yin W.B."/>
            <person name="Xie B."/>
        </authorList>
    </citation>
    <scope>NUCLEOTIDE SEQUENCE [LARGE SCALE GENOMIC DNA]</scope>
    <source>
        <strain evidence="1">170</strain>
    </source>
</reference>
<dbReference type="Proteomes" id="UP000078397">
    <property type="component" value="Unassembled WGS sequence"/>
</dbReference>
<dbReference type="STRING" id="1380566.A0A179G1Z5"/>
<dbReference type="OrthoDB" id="3650366at2759"/>